<dbReference type="OrthoDB" id="9795505at2"/>
<feature type="transmembrane region" description="Helical" evidence="1">
    <location>
        <begin position="73"/>
        <end position="99"/>
    </location>
</feature>
<keyword evidence="1" id="KW-0812">Transmembrane</keyword>
<sequence>MSDKVAILVQRVRAMEDELEEEFNRRRNQFNYRLERGRAVFEQDVRRHHEAMKQSLSSYLSDARPLVVLTAPVIYAMIIPFVLLDVFITIYQAVCFPIYRIEKVKRRNFITFDRKHLSYLNGLEKLNCMYCSYGNGLLAYAVEIAGRTEKHWCPIKHAKRMEGRHAHYHEFVEFGDAEGFQRTKKALHDATK</sequence>
<evidence type="ECO:0000256" key="1">
    <source>
        <dbReference type="SAM" id="Phobius"/>
    </source>
</evidence>
<reference evidence="3" key="1">
    <citation type="submission" date="2016-11" db="EMBL/GenBank/DDBJ databases">
        <authorList>
            <person name="Varghese N."/>
            <person name="Submissions S."/>
        </authorList>
    </citation>
    <scope>NUCLEOTIDE SEQUENCE [LARGE SCALE GENOMIC DNA]</scope>
    <source>
        <strain evidence="3">DSM 100566</strain>
    </source>
</reference>
<organism evidence="2 3">
    <name type="scientific">Litoreibacter ascidiaceicola</name>
    <dbReference type="NCBI Taxonomy" id="1486859"/>
    <lineage>
        <taxon>Bacteria</taxon>
        <taxon>Pseudomonadati</taxon>
        <taxon>Pseudomonadota</taxon>
        <taxon>Alphaproteobacteria</taxon>
        <taxon>Rhodobacterales</taxon>
        <taxon>Roseobacteraceae</taxon>
        <taxon>Litoreibacter</taxon>
    </lineage>
</organism>
<dbReference type="AlphaFoldDB" id="A0A1M5BPN9"/>
<keyword evidence="1" id="KW-1133">Transmembrane helix</keyword>
<dbReference type="STRING" id="1486859.SAMN05444273_10682"/>
<gene>
    <name evidence="2" type="ORF">SAMN05444273_10682</name>
</gene>
<accession>A0A1M5BPN9</accession>
<protein>
    <submittedName>
        <fullName evidence="2">Uncharacterized protein</fullName>
    </submittedName>
</protein>
<dbReference type="EMBL" id="FQUV01000006">
    <property type="protein sequence ID" value="SHF44469.1"/>
    <property type="molecule type" value="Genomic_DNA"/>
</dbReference>
<proteinExistence type="predicted"/>
<evidence type="ECO:0000313" key="3">
    <source>
        <dbReference type="Proteomes" id="UP000184144"/>
    </source>
</evidence>
<keyword evidence="3" id="KW-1185">Reference proteome</keyword>
<dbReference type="Proteomes" id="UP000184144">
    <property type="component" value="Unassembled WGS sequence"/>
</dbReference>
<keyword evidence="1" id="KW-0472">Membrane</keyword>
<name>A0A1M5BPN9_9RHOB</name>
<evidence type="ECO:0000313" key="2">
    <source>
        <dbReference type="EMBL" id="SHF44469.1"/>
    </source>
</evidence>